<keyword evidence="2" id="KW-0675">Receptor</keyword>
<comment type="caution">
    <text evidence="2">The sequence shown here is derived from an EMBL/GenBank/DDBJ whole genome shotgun (WGS) entry which is preliminary data.</text>
</comment>
<feature type="region of interest" description="Disordered" evidence="1">
    <location>
        <begin position="175"/>
        <end position="249"/>
    </location>
</feature>
<feature type="compositionally biased region" description="Low complexity" evidence="1">
    <location>
        <begin position="238"/>
        <end position="249"/>
    </location>
</feature>
<feature type="compositionally biased region" description="Polar residues" evidence="1">
    <location>
        <begin position="264"/>
        <end position="278"/>
    </location>
</feature>
<gene>
    <name evidence="2" type="primary">PERK9</name>
    <name evidence="2" type="ORF">L345_03118</name>
</gene>
<evidence type="ECO:0000256" key="1">
    <source>
        <dbReference type="SAM" id="MobiDB-lite"/>
    </source>
</evidence>
<feature type="compositionally biased region" description="Polar residues" evidence="1">
    <location>
        <begin position="199"/>
        <end position="208"/>
    </location>
</feature>
<feature type="non-terminal residue" evidence="2">
    <location>
        <position position="1"/>
    </location>
</feature>
<feature type="non-terminal residue" evidence="2">
    <location>
        <position position="861"/>
    </location>
</feature>
<evidence type="ECO:0000313" key="2">
    <source>
        <dbReference type="EMBL" id="ETE71070.1"/>
    </source>
</evidence>
<keyword evidence="3" id="KW-1185">Reference proteome</keyword>
<dbReference type="Proteomes" id="UP000018936">
    <property type="component" value="Unassembled WGS sequence"/>
</dbReference>
<keyword evidence="2" id="KW-0808">Transferase</keyword>
<dbReference type="GO" id="GO:0016301">
    <property type="term" value="F:kinase activity"/>
    <property type="evidence" value="ECO:0007669"/>
    <property type="project" value="UniProtKB-KW"/>
</dbReference>
<keyword evidence="2" id="KW-0418">Kinase</keyword>
<protein>
    <submittedName>
        <fullName evidence="2">Proline-rich receptor-like protein kinase PERK9</fullName>
    </submittedName>
</protein>
<dbReference type="AlphaFoldDB" id="V8P9S4"/>
<feature type="region of interest" description="Disordered" evidence="1">
    <location>
        <begin position="264"/>
        <end position="300"/>
    </location>
</feature>
<sequence length="861" mass="96826">MLSSFSLPSLPTSSRETQKAITHPVVEYKQQTNVRYLFLKLWDWRESKNNIANEQSGFRTGRSTIDYYSVFQHLAEKYTARLCGALNPDFIALKSHFDSILLDNEVLSRYVQFSQKIPSIGEPFLLELCHTPEIEPCQMGIMAIATHLEGLLWPPVPGHVAQPLLLLIQPLPPPSLSEPPQPSSAGPVNCQPSPLFATTIRQPGNTAVPSALPPPLPTTTASSLLPPLPPNTAGRLTASSPPSSMSSAVSRLIEHWEKNLHSTLSPVSQDGQNSANQHPTPPKEESRVGGKAGSPHSPESLKILTHSLPLTLRERPSPWTCAVKGGEEGPHHLERGSGIDTEFREVADFAKINTINHLQNFWVLGNCEEPEVKFDEQAVLHDVLPDTKQILEEKTWIVPLSTFLDYTFVKSYDIMIQYHHTKDMFEGILNQGKGVHTESHHNWQSCASYRATLLSGPFSLEYASPSHNFGQQTNLSDLLQQWLMGEVSKGTDMICNNEKQPSHSQEGVPTFLSFSEDRVPVMYQRLQESRKIHRMAYSNNGQEIPGMQEPRLHLGMSNYSSSTYQQDCFGIPEFKSSGKQKQKKQSENKSSLALKQIHLASNSRRVPFLICISAKCCDSCVELTSLKMKLPEDKAISSNSFIHITLKMSKATRREKERDSEKRSEERIDDKDLCFVHLSADSLIQALYKSPSIMPILHNLSKIIWKDSRMTSTGIFKISIRKKIKELEGNQTPLGMGSYDPKSYDILQAYHIKSHVILERKQLDLSSNMGPILFNVSKLDGPNIPLKEANCPSLWEQSRFLHVMHGFILNIFAEIITNKKTRRCLVTITVEIFVEYTYFANERSTFTSERPIQKPSLANKS</sequence>
<accession>V8P9S4</accession>
<name>V8P9S4_OPHHA</name>
<evidence type="ECO:0000313" key="3">
    <source>
        <dbReference type="Proteomes" id="UP000018936"/>
    </source>
</evidence>
<dbReference type="EMBL" id="AZIM01000440">
    <property type="protein sequence ID" value="ETE71070.1"/>
    <property type="molecule type" value="Genomic_DNA"/>
</dbReference>
<reference evidence="2 3" key="1">
    <citation type="journal article" date="2013" name="Proc. Natl. Acad. Sci. U.S.A.">
        <title>The king cobra genome reveals dynamic gene evolution and adaptation in the snake venom system.</title>
        <authorList>
            <person name="Vonk F.J."/>
            <person name="Casewell N.R."/>
            <person name="Henkel C.V."/>
            <person name="Heimberg A.M."/>
            <person name="Jansen H.J."/>
            <person name="McCleary R.J."/>
            <person name="Kerkkamp H.M."/>
            <person name="Vos R.A."/>
            <person name="Guerreiro I."/>
            <person name="Calvete J.J."/>
            <person name="Wuster W."/>
            <person name="Woods A.E."/>
            <person name="Logan J.M."/>
            <person name="Harrison R.A."/>
            <person name="Castoe T.A."/>
            <person name="de Koning A.P."/>
            <person name="Pollock D.D."/>
            <person name="Yandell M."/>
            <person name="Calderon D."/>
            <person name="Renjifo C."/>
            <person name="Currier R.B."/>
            <person name="Salgado D."/>
            <person name="Pla D."/>
            <person name="Sanz L."/>
            <person name="Hyder A.S."/>
            <person name="Ribeiro J.M."/>
            <person name="Arntzen J.W."/>
            <person name="van den Thillart G.E."/>
            <person name="Boetzer M."/>
            <person name="Pirovano W."/>
            <person name="Dirks R.P."/>
            <person name="Spaink H.P."/>
            <person name="Duboule D."/>
            <person name="McGlinn E."/>
            <person name="Kini R.M."/>
            <person name="Richardson M.K."/>
        </authorList>
    </citation>
    <scope>NUCLEOTIDE SEQUENCE</scope>
    <source>
        <tissue evidence="2">Blood</tissue>
    </source>
</reference>
<organism evidence="2 3">
    <name type="scientific">Ophiophagus hannah</name>
    <name type="common">King cobra</name>
    <name type="synonym">Naja hannah</name>
    <dbReference type="NCBI Taxonomy" id="8665"/>
    <lineage>
        <taxon>Eukaryota</taxon>
        <taxon>Metazoa</taxon>
        <taxon>Chordata</taxon>
        <taxon>Craniata</taxon>
        <taxon>Vertebrata</taxon>
        <taxon>Euteleostomi</taxon>
        <taxon>Lepidosauria</taxon>
        <taxon>Squamata</taxon>
        <taxon>Bifurcata</taxon>
        <taxon>Unidentata</taxon>
        <taxon>Episquamata</taxon>
        <taxon>Toxicofera</taxon>
        <taxon>Serpentes</taxon>
        <taxon>Colubroidea</taxon>
        <taxon>Elapidae</taxon>
        <taxon>Elapinae</taxon>
        <taxon>Ophiophagus</taxon>
    </lineage>
</organism>
<proteinExistence type="predicted"/>